<proteinExistence type="inferred from homology"/>
<keyword evidence="5" id="KW-0479">Metal-binding</keyword>
<dbReference type="STRING" id="2711.A0A067GIJ9"/>
<evidence type="ECO:0000256" key="1">
    <source>
        <dbReference type="ARBA" id="ARBA00001947"/>
    </source>
</evidence>
<comment type="cofactor">
    <cofactor evidence="1">
        <name>Zn(2+)</name>
        <dbReference type="ChEBI" id="CHEBI:29105"/>
    </cofactor>
</comment>
<keyword evidence="6" id="KW-0862">Zinc</keyword>
<dbReference type="Gene3D" id="1.20.5.1300">
    <property type="match status" value="1"/>
</dbReference>
<dbReference type="FunFam" id="3.40.50.1980:FF:000011">
    <property type="entry name" value="Histidinol dehydrogenase, chloroplastic"/>
    <property type="match status" value="1"/>
</dbReference>
<evidence type="ECO:0000256" key="5">
    <source>
        <dbReference type="ARBA" id="ARBA00022723"/>
    </source>
</evidence>
<feature type="non-terminal residue" evidence="12">
    <location>
        <position position="1"/>
    </location>
</feature>
<dbReference type="InterPro" id="IPR016161">
    <property type="entry name" value="Ald_DH/histidinol_DH"/>
</dbReference>
<evidence type="ECO:0000256" key="8">
    <source>
        <dbReference type="ARBA" id="ARBA00023027"/>
    </source>
</evidence>
<dbReference type="PANTHER" id="PTHR21256">
    <property type="entry name" value="HISTIDINOL DEHYDROGENASE HDH"/>
    <property type="match status" value="1"/>
</dbReference>
<evidence type="ECO:0000313" key="12">
    <source>
        <dbReference type="EMBL" id="KDO75212.1"/>
    </source>
</evidence>
<dbReference type="EMBL" id="KK784882">
    <property type="protein sequence ID" value="KDO75210.1"/>
    <property type="molecule type" value="Genomic_DNA"/>
</dbReference>
<dbReference type="Proteomes" id="UP000027120">
    <property type="component" value="Unassembled WGS sequence"/>
</dbReference>
<comment type="catalytic activity">
    <reaction evidence="10">
        <text>L-histidinol + 2 NAD(+) + H2O = L-histidine + 2 NADH + 3 H(+)</text>
        <dbReference type="Rhea" id="RHEA:20641"/>
        <dbReference type="ChEBI" id="CHEBI:15377"/>
        <dbReference type="ChEBI" id="CHEBI:15378"/>
        <dbReference type="ChEBI" id="CHEBI:57540"/>
        <dbReference type="ChEBI" id="CHEBI:57595"/>
        <dbReference type="ChEBI" id="CHEBI:57699"/>
        <dbReference type="ChEBI" id="CHEBI:57945"/>
        <dbReference type="EC" id="1.1.1.23"/>
    </reaction>
</comment>
<evidence type="ECO:0000256" key="11">
    <source>
        <dbReference type="RuleBase" id="RU004175"/>
    </source>
</evidence>
<name>A0A067GIJ9_CITSI</name>
<dbReference type="EMBL" id="KK784882">
    <property type="protein sequence ID" value="KDO75211.1"/>
    <property type="molecule type" value="Genomic_DNA"/>
</dbReference>
<keyword evidence="8" id="KW-0520">NAD</keyword>
<evidence type="ECO:0000256" key="3">
    <source>
        <dbReference type="ARBA" id="ARBA00012965"/>
    </source>
</evidence>
<comment type="pathway">
    <text evidence="2">Amino-acid biosynthesis; L-histidine biosynthesis; L-histidine from 5-phospho-alpha-D-ribose 1-diphosphate: step 9/9.</text>
</comment>
<dbReference type="EC" id="1.1.1.23" evidence="3"/>
<dbReference type="PANTHER" id="PTHR21256:SF2">
    <property type="entry name" value="HISTIDINE BIOSYNTHESIS TRIFUNCTIONAL PROTEIN"/>
    <property type="match status" value="1"/>
</dbReference>
<evidence type="ECO:0000313" key="13">
    <source>
        <dbReference type="Proteomes" id="UP000027120"/>
    </source>
</evidence>
<dbReference type="AlphaFoldDB" id="A0A067GIJ9"/>
<dbReference type="SUPFAM" id="SSF53720">
    <property type="entry name" value="ALDH-like"/>
    <property type="match status" value="1"/>
</dbReference>
<dbReference type="FunFam" id="1.20.5.1300:FF:000002">
    <property type="entry name" value="Histidinol dehydrogenase, chloroplastic"/>
    <property type="match status" value="1"/>
</dbReference>
<dbReference type="InterPro" id="IPR012131">
    <property type="entry name" value="Hstdl_DH"/>
</dbReference>
<evidence type="ECO:0000256" key="6">
    <source>
        <dbReference type="ARBA" id="ARBA00022833"/>
    </source>
</evidence>
<dbReference type="EMBL" id="KK784882">
    <property type="protein sequence ID" value="KDO75213.1"/>
    <property type="molecule type" value="Genomic_DNA"/>
</dbReference>
<evidence type="ECO:0000256" key="9">
    <source>
        <dbReference type="ARBA" id="ARBA00023102"/>
    </source>
</evidence>
<keyword evidence="9" id="KW-0368">Histidine biosynthesis</keyword>
<keyword evidence="7" id="KW-0560">Oxidoreductase</keyword>
<dbReference type="PRINTS" id="PR00083">
    <property type="entry name" value="HOLDHDRGNASE"/>
</dbReference>
<evidence type="ECO:0000256" key="10">
    <source>
        <dbReference type="ARBA" id="ARBA00049489"/>
    </source>
</evidence>
<dbReference type="GO" id="GO:0000105">
    <property type="term" value="P:L-histidine biosynthetic process"/>
    <property type="evidence" value="ECO:0007669"/>
    <property type="project" value="UniProtKB-KW"/>
</dbReference>
<comment type="similarity">
    <text evidence="11">Belongs to the histidinol dehydrogenase family.</text>
</comment>
<gene>
    <name evidence="12" type="ORF">CISIN_1g0114112mg</name>
</gene>
<evidence type="ECO:0000256" key="2">
    <source>
        <dbReference type="ARBA" id="ARBA00004940"/>
    </source>
</evidence>
<organism evidence="12 13">
    <name type="scientific">Citrus sinensis</name>
    <name type="common">Sweet orange</name>
    <name type="synonym">Citrus aurantium var. sinensis</name>
    <dbReference type="NCBI Taxonomy" id="2711"/>
    <lineage>
        <taxon>Eukaryota</taxon>
        <taxon>Viridiplantae</taxon>
        <taxon>Streptophyta</taxon>
        <taxon>Embryophyta</taxon>
        <taxon>Tracheophyta</taxon>
        <taxon>Spermatophyta</taxon>
        <taxon>Magnoliopsida</taxon>
        <taxon>eudicotyledons</taxon>
        <taxon>Gunneridae</taxon>
        <taxon>Pentapetalae</taxon>
        <taxon>rosids</taxon>
        <taxon>malvids</taxon>
        <taxon>Sapindales</taxon>
        <taxon>Rutaceae</taxon>
        <taxon>Aurantioideae</taxon>
        <taxon>Citrus</taxon>
    </lineage>
</organism>
<dbReference type="GO" id="GO:0004399">
    <property type="term" value="F:histidinol dehydrogenase activity"/>
    <property type="evidence" value="ECO:0007669"/>
    <property type="project" value="UniProtKB-EC"/>
</dbReference>
<sequence>AEHGPDSQVVLVIVGDGVDLDAIEQEISKQCQSLPRGEFASKALGHSFMVFARDMLEGISFSNLYAPEHLIVNVKDAEKWESIIENAGSVFLGEWTPESVGDYASGTNHVLPTYGYARMYGGVSLDSFLKYMTVQSLTEEGLKKLGPYVATMAEIEGLEAHKRAVTFRLQDIEARQVSSKR</sequence>
<evidence type="ECO:0000256" key="7">
    <source>
        <dbReference type="ARBA" id="ARBA00023002"/>
    </source>
</evidence>
<protein>
    <recommendedName>
        <fullName evidence="3">histidinol dehydrogenase</fullName>
        <ecNumber evidence="3">1.1.1.23</ecNumber>
    </recommendedName>
</protein>
<evidence type="ECO:0000256" key="4">
    <source>
        <dbReference type="ARBA" id="ARBA00022605"/>
    </source>
</evidence>
<keyword evidence="13" id="KW-1185">Reference proteome</keyword>
<dbReference type="EMBL" id="KK784882">
    <property type="protein sequence ID" value="KDO75212.1"/>
    <property type="molecule type" value="Genomic_DNA"/>
</dbReference>
<accession>A0A067GIJ9</accession>
<dbReference type="GO" id="GO:0046872">
    <property type="term" value="F:metal ion binding"/>
    <property type="evidence" value="ECO:0007669"/>
    <property type="project" value="UniProtKB-KW"/>
</dbReference>
<dbReference type="GO" id="GO:0051287">
    <property type="term" value="F:NAD binding"/>
    <property type="evidence" value="ECO:0007669"/>
    <property type="project" value="InterPro"/>
</dbReference>
<reference evidence="12 13" key="1">
    <citation type="submission" date="2014-04" db="EMBL/GenBank/DDBJ databases">
        <authorList>
            <consortium name="International Citrus Genome Consortium"/>
            <person name="Gmitter F."/>
            <person name="Chen C."/>
            <person name="Farmerie W."/>
            <person name="Harkins T."/>
            <person name="Desany B."/>
            <person name="Mohiuddin M."/>
            <person name="Kodira C."/>
            <person name="Borodovsky M."/>
            <person name="Lomsadze A."/>
            <person name="Burns P."/>
            <person name="Jenkins J."/>
            <person name="Prochnik S."/>
            <person name="Shu S."/>
            <person name="Chapman J."/>
            <person name="Pitluck S."/>
            <person name="Schmutz J."/>
            <person name="Rokhsar D."/>
        </authorList>
    </citation>
    <scope>NUCLEOTIDE SEQUENCE</scope>
</reference>
<dbReference type="Gene3D" id="3.40.50.1980">
    <property type="entry name" value="Nitrogenase molybdenum iron protein domain"/>
    <property type="match status" value="1"/>
</dbReference>
<dbReference type="Pfam" id="PF00815">
    <property type="entry name" value="Histidinol_dh"/>
    <property type="match status" value="1"/>
</dbReference>
<keyword evidence="4" id="KW-0028">Amino-acid biosynthesis</keyword>